<evidence type="ECO:0000256" key="1">
    <source>
        <dbReference type="ARBA" id="ARBA00022747"/>
    </source>
</evidence>
<dbReference type="InterPro" id="IPR003356">
    <property type="entry name" value="DNA_methylase_A-5"/>
</dbReference>
<evidence type="ECO:0000313" key="4">
    <source>
        <dbReference type="EMBL" id="CAI2186293.1"/>
    </source>
</evidence>
<dbReference type="PANTHER" id="PTHR42998">
    <property type="entry name" value="TYPE I RESTRICTION ENZYME HINDVIIP M PROTEIN-RELATED"/>
    <property type="match status" value="1"/>
</dbReference>
<evidence type="ECO:0000256" key="2">
    <source>
        <dbReference type="SAM" id="Coils"/>
    </source>
</evidence>
<dbReference type="Pfam" id="PF02384">
    <property type="entry name" value="N6_Mtase"/>
    <property type="match status" value="3"/>
</dbReference>
<dbReference type="PROSITE" id="PS00092">
    <property type="entry name" value="N6_MTASE"/>
    <property type="match status" value="1"/>
</dbReference>
<dbReference type="InterPro" id="IPR052916">
    <property type="entry name" value="Type-I_RE_MTase_Subunit"/>
</dbReference>
<comment type="caution">
    <text evidence="4">The sequence shown here is derived from an EMBL/GenBank/DDBJ whole genome shotgun (WGS) entry which is preliminary data.</text>
</comment>
<organism evidence="4 5">
    <name type="scientific">Funneliformis geosporum</name>
    <dbReference type="NCBI Taxonomy" id="1117311"/>
    <lineage>
        <taxon>Eukaryota</taxon>
        <taxon>Fungi</taxon>
        <taxon>Fungi incertae sedis</taxon>
        <taxon>Mucoromycota</taxon>
        <taxon>Glomeromycotina</taxon>
        <taxon>Glomeromycetes</taxon>
        <taxon>Glomerales</taxon>
        <taxon>Glomeraceae</taxon>
        <taxon>Funneliformis</taxon>
    </lineage>
</organism>
<evidence type="ECO:0000313" key="5">
    <source>
        <dbReference type="Proteomes" id="UP001153678"/>
    </source>
</evidence>
<name>A0A9W4X4N5_9GLOM</name>
<dbReference type="GO" id="GO:0009307">
    <property type="term" value="P:DNA restriction-modification system"/>
    <property type="evidence" value="ECO:0007669"/>
    <property type="project" value="UniProtKB-KW"/>
</dbReference>
<dbReference type="OrthoDB" id="5568149at2759"/>
<dbReference type="Proteomes" id="UP001153678">
    <property type="component" value="Unassembled WGS sequence"/>
</dbReference>
<dbReference type="Gene3D" id="3.40.50.150">
    <property type="entry name" value="Vaccinia Virus protein VP39"/>
    <property type="match status" value="2"/>
</dbReference>
<feature type="domain" description="DNA methylase adenine-specific" evidence="3">
    <location>
        <begin position="128"/>
        <end position="203"/>
    </location>
</feature>
<feature type="coiled-coil region" evidence="2">
    <location>
        <begin position="382"/>
        <end position="409"/>
    </location>
</feature>
<evidence type="ECO:0000259" key="3">
    <source>
        <dbReference type="Pfam" id="PF02384"/>
    </source>
</evidence>
<reference evidence="4" key="1">
    <citation type="submission" date="2022-08" db="EMBL/GenBank/DDBJ databases">
        <authorList>
            <person name="Kallberg Y."/>
            <person name="Tangrot J."/>
            <person name="Rosling A."/>
        </authorList>
    </citation>
    <scope>NUCLEOTIDE SEQUENCE</scope>
    <source>
        <strain evidence="4">Wild A</strain>
    </source>
</reference>
<dbReference type="PRINTS" id="PR00507">
    <property type="entry name" value="N12N6MTFRASE"/>
</dbReference>
<protein>
    <submittedName>
        <fullName evidence="4">2572_t:CDS:1</fullName>
    </submittedName>
</protein>
<proteinExistence type="predicted"/>
<dbReference type="InterPro" id="IPR002052">
    <property type="entry name" value="DNA_methylase_N6_adenine_CS"/>
</dbReference>
<gene>
    <name evidence="4" type="ORF">FWILDA_LOCUS12502</name>
</gene>
<dbReference type="InterPro" id="IPR029063">
    <property type="entry name" value="SAM-dependent_MTases_sf"/>
</dbReference>
<dbReference type="GO" id="GO:0008170">
    <property type="term" value="F:N-methyltransferase activity"/>
    <property type="evidence" value="ECO:0007669"/>
    <property type="project" value="InterPro"/>
</dbReference>
<dbReference type="PANTHER" id="PTHR42998:SF1">
    <property type="entry name" value="TYPE I RESTRICTION ENZYME HINDI METHYLASE SUBUNIT"/>
    <property type="match status" value="1"/>
</dbReference>
<accession>A0A9W4X4N5</accession>
<sequence length="417" mass="47702">MVPIVDKSKEFLVVKGNFHSLTALPLLDKQRGSMDLHKYKEICFDLIFLLAINPEESRWDYISKNANTNNFNQVIYDALDKIENYNTNYKDLTHKGTFLSKNLDFQKLSTIFHDFDNAFTQKGGKLQLDYLGNAYQFFLQQFAASSGRTGGEFYTPACVVQLLVNILQPFPRKDYEIVIYDPCCGSGGMFVQSQEFIKKNKKGNGSRAEDTFKEDLHPNKNADYIITNPPFNISNPQIKENDPQHCLYKLKEKGVATIIMANGTLSGLNKKAASIRQNLIESNLVEAIITLPNNLFYTTGIAPYDFGEKISSSQRILTEKNIQEVAELYHRFLNNQELPENGLLAKIASQAEIKENNYILVPARYLSQNEIELTPEEIDKKLLETTSELEDLINQQDKYHQELKKLLVEVKKEIKNE</sequence>
<dbReference type="EMBL" id="CAMKVN010004075">
    <property type="protein sequence ID" value="CAI2186293.1"/>
    <property type="molecule type" value="Genomic_DNA"/>
</dbReference>
<keyword evidence="2" id="KW-0175">Coiled coil</keyword>
<keyword evidence="1" id="KW-0680">Restriction system</keyword>
<feature type="domain" description="DNA methylase adenine-specific" evidence="3">
    <location>
        <begin position="308"/>
        <end position="371"/>
    </location>
</feature>
<dbReference type="GO" id="GO:0032259">
    <property type="term" value="P:methylation"/>
    <property type="evidence" value="ECO:0007669"/>
    <property type="project" value="InterPro"/>
</dbReference>
<feature type="domain" description="DNA methylase adenine-specific" evidence="3">
    <location>
        <begin position="205"/>
        <end position="302"/>
    </location>
</feature>
<keyword evidence="5" id="KW-1185">Reference proteome</keyword>
<dbReference type="AlphaFoldDB" id="A0A9W4X4N5"/>
<dbReference type="SUPFAM" id="SSF53335">
    <property type="entry name" value="S-adenosyl-L-methionine-dependent methyltransferases"/>
    <property type="match status" value="1"/>
</dbReference>
<dbReference type="GO" id="GO:0003677">
    <property type="term" value="F:DNA binding"/>
    <property type="evidence" value="ECO:0007669"/>
    <property type="project" value="InterPro"/>
</dbReference>